<dbReference type="Proteomes" id="UP001239215">
    <property type="component" value="Unassembled WGS sequence"/>
</dbReference>
<keyword evidence="1" id="KW-1133">Transmembrane helix</keyword>
<comment type="caution">
    <text evidence="2">The sequence shown here is derived from an EMBL/GenBank/DDBJ whole genome shotgun (WGS) entry which is preliminary data.</text>
</comment>
<evidence type="ECO:0000313" key="2">
    <source>
        <dbReference type="EMBL" id="MDQ1103460.1"/>
    </source>
</evidence>
<name>A0AAJ1TWV2_9ACTN</name>
<protein>
    <recommendedName>
        <fullName evidence="4">Transmembrane protein</fullName>
    </recommendedName>
</protein>
<feature type="transmembrane region" description="Helical" evidence="1">
    <location>
        <begin position="103"/>
        <end position="125"/>
    </location>
</feature>
<evidence type="ECO:0008006" key="4">
    <source>
        <dbReference type="Google" id="ProtNLM"/>
    </source>
</evidence>
<evidence type="ECO:0000313" key="3">
    <source>
        <dbReference type="Proteomes" id="UP001239215"/>
    </source>
</evidence>
<dbReference type="EMBL" id="JAUTAN010000001">
    <property type="protein sequence ID" value="MDQ1103460.1"/>
    <property type="molecule type" value="Genomic_DNA"/>
</dbReference>
<gene>
    <name evidence="2" type="ORF">QE405_000744</name>
</gene>
<keyword evidence="1" id="KW-0472">Membrane</keyword>
<sequence>MSKPRWKQRRDRWRLLFVAVWPALMALGFVLDVPTAELVVGLVVSGLAGCCSAFLVFSEWGRRRLGRERYVPEIMTVRNWLVPTCVLAFGIAALQAAPDVLGISRWTTLAAGGPIVALCYGLIAARLARGERERQEAIVSNSEFRTPPRDERT</sequence>
<feature type="transmembrane region" description="Helical" evidence="1">
    <location>
        <begin position="38"/>
        <end position="58"/>
    </location>
</feature>
<proteinExistence type="predicted"/>
<dbReference type="RefSeq" id="WP_307198878.1">
    <property type="nucleotide sequence ID" value="NZ_JAUTAN010000001.1"/>
</dbReference>
<dbReference type="AlphaFoldDB" id="A0AAJ1TWV2"/>
<reference evidence="2" key="1">
    <citation type="submission" date="2023-07" db="EMBL/GenBank/DDBJ databases">
        <title>Functional and genomic diversity of the sorghum phyllosphere microbiome.</title>
        <authorList>
            <person name="Shade A."/>
        </authorList>
    </citation>
    <scope>NUCLEOTIDE SEQUENCE</scope>
    <source>
        <strain evidence="2">SORGH_AS_1067</strain>
    </source>
</reference>
<keyword evidence="1" id="KW-0812">Transmembrane</keyword>
<feature type="transmembrane region" description="Helical" evidence="1">
    <location>
        <begin position="79"/>
        <end position="97"/>
    </location>
</feature>
<organism evidence="2 3">
    <name type="scientific">Nocardioides zeae</name>
    <dbReference type="NCBI Taxonomy" id="1457234"/>
    <lineage>
        <taxon>Bacteria</taxon>
        <taxon>Bacillati</taxon>
        <taxon>Actinomycetota</taxon>
        <taxon>Actinomycetes</taxon>
        <taxon>Propionibacteriales</taxon>
        <taxon>Nocardioidaceae</taxon>
        <taxon>Nocardioides</taxon>
    </lineage>
</organism>
<evidence type="ECO:0000256" key="1">
    <source>
        <dbReference type="SAM" id="Phobius"/>
    </source>
</evidence>
<accession>A0AAJ1TWV2</accession>